<dbReference type="EMBL" id="JAUHMF010000002">
    <property type="protein sequence ID" value="MDT8899351.1"/>
    <property type="molecule type" value="Genomic_DNA"/>
</dbReference>
<dbReference type="RefSeq" id="WP_315626042.1">
    <property type="nucleotide sequence ID" value="NZ_JAUHMF010000002.1"/>
</dbReference>
<protein>
    <submittedName>
        <fullName evidence="2">SDR family NAD(P)-dependent oxidoreductase</fullName>
    </submittedName>
</protein>
<proteinExistence type="inferred from homology"/>
<dbReference type="PRINTS" id="PR00081">
    <property type="entry name" value="GDHRDH"/>
</dbReference>
<dbReference type="PANTHER" id="PTHR42760">
    <property type="entry name" value="SHORT-CHAIN DEHYDROGENASES/REDUCTASES FAMILY MEMBER"/>
    <property type="match status" value="1"/>
</dbReference>
<reference evidence="2 3" key="1">
    <citation type="submission" date="2023-07" db="EMBL/GenBank/DDBJ databases">
        <title>Novel species of Thermanaerothrix with wide hydrolytic capabilities.</title>
        <authorList>
            <person name="Zayulina K.S."/>
            <person name="Podosokorskaya O.A."/>
            <person name="Elcheninov A.G."/>
        </authorList>
    </citation>
    <scope>NUCLEOTIDE SEQUENCE [LARGE SCALE GENOMIC DNA]</scope>
    <source>
        <strain evidence="2 3">4228-RoL</strain>
    </source>
</reference>
<dbReference type="SUPFAM" id="SSF51735">
    <property type="entry name" value="NAD(P)-binding Rossmann-fold domains"/>
    <property type="match status" value="1"/>
</dbReference>
<dbReference type="Gene3D" id="3.40.50.720">
    <property type="entry name" value="NAD(P)-binding Rossmann-like Domain"/>
    <property type="match status" value="1"/>
</dbReference>
<sequence>MTEHLYSLAGRVILISGAARGLGRVLALALARAGAILALHDLSPIHLEETYHQVRELGAKCQLYVADSGKGLPARMLITEVVEDWGRLDGLINNLHIQPEADLARLDEWDWERTLELNLSGPFLLMQSAIAPMSAVGGGNILNLIAELVADKNNGINAAFAASQFGLAGLTQATAGELMTYNILSCALEVGPLAKILDETAWQNTEGQKQVAWITRWMERREKVPPGAWLRRAQFERLTRTE</sequence>
<dbReference type="InterPro" id="IPR002347">
    <property type="entry name" value="SDR_fam"/>
</dbReference>
<evidence type="ECO:0000256" key="1">
    <source>
        <dbReference type="ARBA" id="ARBA00006484"/>
    </source>
</evidence>
<accession>A0ABU3NR87</accession>
<comment type="similarity">
    <text evidence="1">Belongs to the short-chain dehydrogenases/reductases (SDR) family.</text>
</comment>
<name>A0ABU3NR87_9CHLR</name>
<comment type="caution">
    <text evidence="2">The sequence shown here is derived from an EMBL/GenBank/DDBJ whole genome shotgun (WGS) entry which is preliminary data.</text>
</comment>
<keyword evidence="3" id="KW-1185">Reference proteome</keyword>
<dbReference type="Proteomes" id="UP001254165">
    <property type="component" value="Unassembled WGS sequence"/>
</dbReference>
<dbReference type="Pfam" id="PF00106">
    <property type="entry name" value="adh_short"/>
    <property type="match status" value="1"/>
</dbReference>
<gene>
    <name evidence="2" type="ORF">QYE77_13880</name>
</gene>
<dbReference type="InterPro" id="IPR036291">
    <property type="entry name" value="NAD(P)-bd_dom_sf"/>
</dbReference>
<evidence type="ECO:0000313" key="3">
    <source>
        <dbReference type="Proteomes" id="UP001254165"/>
    </source>
</evidence>
<organism evidence="2 3">
    <name type="scientific">Thermanaerothrix solaris</name>
    <dbReference type="NCBI Taxonomy" id="3058434"/>
    <lineage>
        <taxon>Bacteria</taxon>
        <taxon>Bacillati</taxon>
        <taxon>Chloroflexota</taxon>
        <taxon>Anaerolineae</taxon>
        <taxon>Anaerolineales</taxon>
        <taxon>Anaerolineaceae</taxon>
        <taxon>Thermanaerothrix</taxon>
    </lineage>
</organism>
<evidence type="ECO:0000313" key="2">
    <source>
        <dbReference type="EMBL" id="MDT8899351.1"/>
    </source>
</evidence>